<organism evidence="1 3">
    <name type="scientific">Cupriavidus taiwanensis</name>
    <dbReference type="NCBI Taxonomy" id="164546"/>
    <lineage>
        <taxon>Bacteria</taxon>
        <taxon>Pseudomonadati</taxon>
        <taxon>Pseudomonadota</taxon>
        <taxon>Betaproteobacteria</taxon>
        <taxon>Burkholderiales</taxon>
        <taxon>Burkholderiaceae</taxon>
        <taxon>Cupriavidus</taxon>
    </lineage>
</organism>
<keyword evidence="1" id="KW-0614">Plasmid</keyword>
<geneLocation type="plasmid" evidence="3">
    <name>cbm2613_p</name>
</geneLocation>
<reference evidence="1" key="2">
    <citation type="submission" date="2018-01" db="EMBL/GenBank/DDBJ databases">
        <authorList>
            <person name="Clerissi C."/>
        </authorList>
    </citation>
    <scope>NUCLEOTIDE SEQUENCE</scope>
    <source>
        <strain evidence="1">Cupriavidus taiwanensis STM 8556</strain>
        <plasmid evidence="1">CBM2613_p</plasmid>
    </source>
</reference>
<dbReference type="EMBL" id="LT976981">
    <property type="protein sequence ID" value="SOZ74477.1"/>
    <property type="molecule type" value="Genomic_DNA"/>
</dbReference>
<accession>A0A375ECS5</accession>
<reference evidence="2 3" key="1">
    <citation type="submission" date="2018-01" db="EMBL/GenBank/DDBJ databases">
        <authorList>
            <person name="Gaut B.S."/>
            <person name="Morton B.R."/>
            <person name="Clegg M.T."/>
            <person name="Duvall M.R."/>
        </authorList>
    </citation>
    <scope>NUCLEOTIDE SEQUENCE [LARGE SCALE GENOMIC DNA]</scope>
    <source>
        <strain evidence="2">Cupriavidus taiwanensis STM 8555</strain>
        <plasmid evidence="2">I</plasmid>
        <plasmid evidence="3">Plasmid cbm2613_p</plasmid>
    </source>
</reference>
<evidence type="ECO:0000313" key="3">
    <source>
        <dbReference type="Proteomes" id="UP000256952"/>
    </source>
</evidence>
<protein>
    <submittedName>
        <fullName evidence="1">Uncharacterized protein</fullName>
    </submittedName>
</protein>
<sequence>MIVVDLEATTPAQAMHANCVRGIGLNLEVSGLRNHDFALTQVKRASCWSARWDGW</sequence>
<gene>
    <name evidence="2" type="ORF">CBM2612_P0070</name>
    <name evidence="1" type="ORF">CBM2613_P20042</name>
</gene>
<dbReference type="Proteomes" id="UP000256952">
    <property type="component" value="Plasmid CBM2613_p"/>
</dbReference>
<name>A0A375ECS5_9BURK</name>
<dbReference type="AlphaFoldDB" id="A0A375ECS5"/>
<proteinExistence type="predicted"/>
<evidence type="ECO:0000313" key="2">
    <source>
        <dbReference type="EMBL" id="SPD48725.1"/>
    </source>
</evidence>
<geneLocation type="plasmid" evidence="1">
    <name>CBM2613_p</name>
</geneLocation>
<dbReference type="EMBL" id="LT984809">
    <property type="protein sequence ID" value="SPD48725.1"/>
    <property type="molecule type" value="Genomic_DNA"/>
</dbReference>
<evidence type="ECO:0000313" key="1">
    <source>
        <dbReference type="EMBL" id="SOZ74477.1"/>
    </source>
</evidence>
<geneLocation type="plasmid" evidence="2">
    <name>I</name>
</geneLocation>